<comment type="similarity">
    <text evidence="2">Belongs to the BexD/CtrA/VexA family.</text>
</comment>
<evidence type="ECO:0000256" key="8">
    <source>
        <dbReference type="ARBA" id="ARBA00023047"/>
    </source>
</evidence>
<evidence type="ECO:0000313" key="20">
    <source>
        <dbReference type="Proteomes" id="UP000011058"/>
    </source>
</evidence>
<feature type="chain" id="PRO_5003631062" evidence="16">
    <location>
        <begin position="23"/>
        <end position="270"/>
    </location>
</feature>
<evidence type="ECO:0000259" key="17">
    <source>
        <dbReference type="Pfam" id="PF02563"/>
    </source>
</evidence>
<dbReference type="GO" id="GO:0046930">
    <property type="term" value="C:pore complex"/>
    <property type="evidence" value="ECO:0007669"/>
    <property type="project" value="UniProtKB-KW"/>
</dbReference>
<dbReference type="Pfam" id="PF02563">
    <property type="entry name" value="Poly_export"/>
    <property type="match status" value="1"/>
</dbReference>
<evidence type="ECO:0000256" key="16">
    <source>
        <dbReference type="SAM" id="SignalP"/>
    </source>
</evidence>
<keyword evidence="7 16" id="KW-0732">Signal</keyword>
<sequence>MRLFTRIVLNCLLGLLIGTAMAQRQPKRDAMTYFQPTDQDSTAALSVRRPAYAYRLQTGDILAIAVSSLNADADITFNPFSRFGGVLAGGTSGRETSNNLPIGYRVSETGTIHFPKLNQVPVAGRTLSELETLLRDTLQAFLREPYVSVRLLNFKISVLGEVQQPSVFTVQNEKITLTEAISLAGDLTVYGKRENVLVVRETPAKREFIRVDLTNRSLFDSPAYYLKPNDMIYVEAKNSKKVQASKLFPYVPVFVSGLTLIATVVLNLMR</sequence>
<keyword evidence="8" id="KW-0625">Polysaccharide transport</keyword>
<evidence type="ECO:0000256" key="7">
    <source>
        <dbReference type="ARBA" id="ARBA00022729"/>
    </source>
</evidence>
<evidence type="ECO:0000256" key="2">
    <source>
        <dbReference type="ARBA" id="ARBA00009450"/>
    </source>
</evidence>
<evidence type="ECO:0000256" key="14">
    <source>
        <dbReference type="ARBA" id="ARBA00023288"/>
    </source>
</evidence>
<feature type="domain" description="Polysaccharide export protein N-terminal" evidence="17">
    <location>
        <begin position="50"/>
        <end position="151"/>
    </location>
</feature>
<dbReference type="eggNOG" id="COG1596">
    <property type="taxonomic scope" value="Bacteria"/>
</dbReference>
<evidence type="ECO:0000313" key="19">
    <source>
        <dbReference type="EMBL" id="CCG99590.1"/>
    </source>
</evidence>
<organism evidence="19 20">
    <name type="scientific">Fibrella aestuarina BUZ 2</name>
    <dbReference type="NCBI Taxonomy" id="1166018"/>
    <lineage>
        <taxon>Bacteria</taxon>
        <taxon>Pseudomonadati</taxon>
        <taxon>Bacteroidota</taxon>
        <taxon>Cytophagia</taxon>
        <taxon>Cytophagales</taxon>
        <taxon>Spirosomataceae</taxon>
        <taxon>Fibrella</taxon>
    </lineage>
</organism>
<evidence type="ECO:0000256" key="11">
    <source>
        <dbReference type="ARBA" id="ARBA00023136"/>
    </source>
</evidence>
<dbReference type="PANTHER" id="PTHR33619">
    <property type="entry name" value="POLYSACCHARIDE EXPORT PROTEIN GFCE-RELATED"/>
    <property type="match status" value="1"/>
</dbReference>
<dbReference type="EMBL" id="HE796683">
    <property type="protein sequence ID" value="CCG99590.1"/>
    <property type="molecule type" value="Genomic_DNA"/>
</dbReference>
<keyword evidence="14" id="KW-0449">Lipoprotein</keyword>
<dbReference type="Proteomes" id="UP000011058">
    <property type="component" value="Chromosome"/>
</dbReference>
<evidence type="ECO:0000256" key="6">
    <source>
        <dbReference type="ARBA" id="ARBA00022692"/>
    </source>
</evidence>
<reference evidence="19 20" key="1">
    <citation type="journal article" date="2012" name="J. Bacteriol.">
        <title>Genome Sequence of Fibrella aestuarina BUZ 2T, a Filamentous Marine Bacterium.</title>
        <authorList>
            <person name="Filippini M."/>
            <person name="Qi W."/>
            <person name="Blom J."/>
            <person name="Goesmann A."/>
            <person name="Smits T.H."/>
            <person name="Bagheri H.C."/>
        </authorList>
    </citation>
    <scope>NUCLEOTIDE SEQUENCE [LARGE SCALE GENOMIC DNA]</scope>
    <source>
        <strain evidence="20">BUZ 2T</strain>
    </source>
</reference>
<dbReference type="RefSeq" id="WP_015330689.1">
    <property type="nucleotide sequence ID" value="NC_020054.1"/>
</dbReference>
<keyword evidence="20" id="KW-1185">Reference proteome</keyword>
<accession>I0K637</accession>
<dbReference type="OrthoDB" id="662756at2"/>
<evidence type="ECO:0000256" key="10">
    <source>
        <dbReference type="ARBA" id="ARBA00023114"/>
    </source>
</evidence>
<dbReference type="STRING" id="1166018.FAES_1580"/>
<dbReference type="HOGENOM" id="CLU_038343_1_0_10"/>
<dbReference type="KEGG" id="fae:FAES_1580"/>
<proteinExistence type="inferred from homology"/>
<evidence type="ECO:0000259" key="18">
    <source>
        <dbReference type="Pfam" id="PF22461"/>
    </source>
</evidence>
<dbReference type="PATRIC" id="fig|1166018.3.peg.3315"/>
<dbReference type="GO" id="GO:0009279">
    <property type="term" value="C:cell outer membrane"/>
    <property type="evidence" value="ECO:0007669"/>
    <property type="project" value="UniProtKB-SubCell"/>
</dbReference>
<dbReference type="Gene3D" id="3.10.560.10">
    <property type="entry name" value="Outer membrane lipoprotein wza domain like"/>
    <property type="match status" value="1"/>
</dbReference>
<dbReference type="InterPro" id="IPR054765">
    <property type="entry name" value="SLBB_dom"/>
</dbReference>
<evidence type="ECO:0000256" key="1">
    <source>
        <dbReference type="ARBA" id="ARBA00004571"/>
    </source>
</evidence>
<keyword evidence="11 15" id="KW-0472">Membrane</keyword>
<feature type="domain" description="SLBB" evidence="18">
    <location>
        <begin position="155"/>
        <end position="234"/>
    </location>
</feature>
<dbReference type="GO" id="GO:0015288">
    <property type="term" value="F:porin activity"/>
    <property type="evidence" value="ECO:0007669"/>
    <property type="project" value="UniProtKB-KW"/>
</dbReference>
<evidence type="ECO:0000256" key="12">
    <source>
        <dbReference type="ARBA" id="ARBA00023139"/>
    </source>
</evidence>
<gene>
    <name evidence="19" type="primary">epsA</name>
    <name evidence="19" type="ORF">FAES_1580</name>
</gene>
<keyword evidence="5" id="KW-0762">Sugar transport</keyword>
<evidence type="ECO:0000256" key="13">
    <source>
        <dbReference type="ARBA" id="ARBA00023237"/>
    </source>
</evidence>
<feature type="signal peptide" evidence="16">
    <location>
        <begin position="1"/>
        <end position="22"/>
    </location>
</feature>
<keyword evidence="3" id="KW-0813">Transport</keyword>
<evidence type="ECO:0000256" key="3">
    <source>
        <dbReference type="ARBA" id="ARBA00022448"/>
    </source>
</evidence>
<name>I0K637_9BACT</name>
<dbReference type="AlphaFoldDB" id="I0K637"/>
<evidence type="ECO:0000256" key="9">
    <source>
        <dbReference type="ARBA" id="ARBA00023065"/>
    </source>
</evidence>
<dbReference type="InterPro" id="IPR003715">
    <property type="entry name" value="Poly_export_N"/>
</dbReference>
<comment type="subcellular location">
    <subcellularLocation>
        <location evidence="1">Cell outer membrane</location>
        <topology evidence="1">Multi-pass membrane protein</topology>
    </subcellularLocation>
</comment>
<evidence type="ECO:0000256" key="15">
    <source>
        <dbReference type="SAM" id="Phobius"/>
    </source>
</evidence>
<protein>
    <submittedName>
        <fullName evidence="19">EPS I polysaccharide export outer membrane protein epsA</fullName>
    </submittedName>
</protein>
<dbReference type="PANTHER" id="PTHR33619:SF3">
    <property type="entry name" value="POLYSACCHARIDE EXPORT PROTEIN GFCE-RELATED"/>
    <property type="match status" value="1"/>
</dbReference>
<keyword evidence="6 15" id="KW-0812">Transmembrane</keyword>
<dbReference type="GO" id="GO:0015159">
    <property type="term" value="F:polysaccharide transmembrane transporter activity"/>
    <property type="evidence" value="ECO:0007669"/>
    <property type="project" value="InterPro"/>
</dbReference>
<keyword evidence="13" id="KW-0998">Cell outer membrane</keyword>
<dbReference type="Pfam" id="PF22461">
    <property type="entry name" value="SLBB_2"/>
    <property type="match status" value="1"/>
</dbReference>
<feature type="transmembrane region" description="Helical" evidence="15">
    <location>
        <begin position="247"/>
        <end position="269"/>
    </location>
</feature>
<keyword evidence="15" id="KW-1133">Transmembrane helix</keyword>
<keyword evidence="9" id="KW-0406">Ion transport</keyword>
<keyword evidence="10" id="KW-0626">Porin</keyword>
<keyword evidence="4" id="KW-1134">Transmembrane beta strand</keyword>
<evidence type="ECO:0000256" key="4">
    <source>
        <dbReference type="ARBA" id="ARBA00022452"/>
    </source>
</evidence>
<dbReference type="InterPro" id="IPR049712">
    <property type="entry name" value="Poly_export"/>
</dbReference>
<evidence type="ECO:0000256" key="5">
    <source>
        <dbReference type="ARBA" id="ARBA00022597"/>
    </source>
</evidence>
<dbReference type="GO" id="GO:0006811">
    <property type="term" value="P:monoatomic ion transport"/>
    <property type="evidence" value="ECO:0007669"/>
    <property type="project" value="UniProtKB-KW"/>
</dbReference>
<keyword evidence="12" id="KW-0564">Palmitate</keyword>